<dbReference type="EC" id="2.9.1.1" evidence="8"/>
<dbReference type="InterPro" id="IPR015421">
    <property type="entry name" value="PyrdxlP-dep_Trfase_major"/>
</dbReference>
<comment type="subcellular location">
    <subcellularLocation>
        <location evidence="8">Cytoplasm</location>
    </subcellularLocation>
</comment>
<feature type="modified residue" description="N6-(pyridoxal phosphate)lysine" evidence="8 9">
    <location>
        <position position="299"/>
    </location>
</feature>
<evidence type="ECO:0000256" key="2">
    <source>
        <dbReference type="ARBA" id="ARBA00022490"/>
    </source>
</evidence>
<evidence type="ECO:0000256" key="1">
    <source>
        <dbReference type="ARBA" id="ARBA00001933"/>
    </source>
</evidence>
<feature type="domain" description="L-seryl-tRNA selenium transferase N-terminal" evidence="10">
    <location>
        <begin position="10"/>
        <end position="49"/>
    </location>
</feature>
<dbReference type="RefSeq" id="WP_304540663.1">
    <property type="nucleotide sequence ID" value="NZ_JARPTC010000002.1"/>
</dbReference>
<dbReference type="GO" id="GO:0004125">
    <property type="term" value="F:L-seryl-tRNA(Sec) selenium transferase activity"/>
    <property type="evidence" value="ECO:0007669"/>
    <property type="project" value="UniProtKB-UniRule"/>
</dbReference>
<reference evidence="11" key="2">
    <citation type="submission" date="2023-03" db="EMBL/GenBank/DDBJ databases">
        <authorList>
            <person name="Zhang Z."/>
        </authorList>
    </citation>
    <scope>NUCLEOTIDE SEQUENCE</scope>
    <source>
        <strain evidence="11">DSA</strain>
    </source>
</reference>
<dbReference type="PANTHER" id="PTHR32328:SF0">
    <property type="entry name" value="L-SERYL-TRNA(SEC) SELENIUM TRANSFERASE"/>
    <property type="match status" value="1"/>
</dbReference>
<sequence>MALSVDKSLLRDLPKVDELLQHFRIIELMRDNPRKIVVDSIRSSIDELRCSILDGEYTGTSEEIFDVVLRKSINRIKWSARPNLRRVINGTGVVLHTNLGRALLAESAKTATIGVASNYCNLEMNLESGKRGSRYEPLEELLIQLTGAEAALVVNNNASAVLLALGTLAKGKEVIVSRGQLVEIGGSFRIPEVMEQSGAILVDVGATNKTHPRDYRSAVTGETALLLHVHTSNYRIVGFTRETTVEELVELGSEYKIPVMSDLGSGFLVDLAKYGLPKEPSVQETVAAGADVVTFSGDKLLGGPQAGIIVGKKHYIEKMKKNPLTRAVRIDKFTVAALEATLREYLDSHRALQNIPTLRMLTEPIDIIQRRARTLQKKLRNRLNVPAELQIMPGISQVGGGSMPTAQLPTIILSCLPENMSVDKLAINLRMGEPAVVARVQEGKFQLDLRTVQQGELDMLAEVMAKVINTGEVT</sequence>
<dbReference type="Pfam" id="PF12390">
    <property type="entry name" value="Se-cys_synth_N"/>
    <property type="match status" value="1"/>
</dbReference>
<keyword evidence="12" id="KW-1185">Reference proteome</keyword>
<evidence type="ECO:0000256" key="9">
    <source>
        <dbReference type="PIRSR" id="PIRSR618319-50"/>
    </source>
</evidence>
<dbReference type="Gene3D" id="3.90.1150.180">
    <property type="match status" value="1"/>
</dbReference>
<dbReference type="GO" id="GO:0001717">
    <property type="term" value="P:conversion of seryl-tRNAsec to selenocys-tRNAsec"/>
    <property type="evidence" value="ECO:0007669"/>
    <property type="project" value="UniProtKB-UniRule"/>
</dbReference>
<evidence type="ECO:0000313" key="11">
    <source>
        <dbReference type="EMBL" id="MDO7785951.1"/>
    </source>
</evidence>
<evidence type="ECO:0000256" key="6">
    <source>
        <dbReference type="ARBA" id="ARBA00023266"/>
    </source>
</evidence>
<dbReference type="SUPFAM" id="SSF53383">
    <property type="entry name" value="PLP-dependent transferases"/>
    <property type="match status" value="1"/>
</dbReference>
<evidence type="ECO:0000313" key="12">
    <source>
        <dbReference type="Proteomes" id="UP001172911"/>
    </source>
</evidence>
<keyword evidence="5 8" id="KW-0648">Protein biosynthesis</keyword>
<gene>
    <name evidence="8 11" type="primary">selA</name>
    <name evidence="11" type="ORF">P6N53_01750</name>
</gene>
<dbReference type="Gene3D" id="3.40.640.10">
    <property type="entry name" value="Type I PLP-dependent aspartate aminotransferase-like (Major domain)"/>
    <property type="match status" value="1"/>
</dbReference>
<dbReference type="PANTHER" id="PTHR32328">
    <property type="entry name" value="L-SERYL-TRNA(SEC) SELENIUM TRANSFERASE"/>
    <property type="match status" value="1"/>
</dbReference>
<name>A0AAW7Z9H0_9FIRM</name>
<dbReference type="EMBL" id="JARPTC010000002">
    <property type="protein sequence ID" value="MDO7785951.1"/>
    <property type="molecule type" value="Genomic_DNA"/>
</dbReference>
<dbReference type="InterPro" id="IPR025862">
    <property type="entry name" value="SelA_trans_N_dom"/>
</dbReference>
<organism evidence="11 12">
    <name type="scientific">Desulforamulus aquiferis</name>
    <dbReference type="NCBI Taxonomy" id="1397668"/>
    <lineage>
        <taxon>Bacteria</taxon>
        <taxon>Bacillati</taxon>
        <taxon>Bacillota</taxon>
        <taxon>Clostridia</taxon>
        <taxon>Eubacteriales</taxon>
        <taxon>Peptococcaceae</taxon>
        <taxon>Desulforamulus</taxon>
    </lineage>
</organism>
<proteinExistence type="inferred from homology"/>
<evidence type="ECO:0000256" key="7">
    <source>
        <dbReference type="ARBA" id="ARBA00044507"/>
    </source>
</evidence>
<keyword evidence="3 8" id="KW-0808">Transferase</keyword>
<comment type="catalytic activity">
    <reaction evidence="8">
        <text>L-seryl-tRNA(Sec) + selenophosphate + H(+) = L-selenocysteinyl-tRNA(Sec) + phosphate</text>
        <dbReference type="Rhea" id="RHEA:22728"/>
        <dbReference type="Rhea" id="RHEA-COMP:9742"/>
        <dbReference type="Rhea" id="RHEA-COMP:9743"/>
        <dbReference type="ChEBI" id="CHEBI:15378"/>
        <dbReference type="ChEBI" id="CHEBI:16144"/>
        <dbReference type="ChEBI" id="CHEBI:43474"/>
        <dbReference type="ChEBI" id="CHEBI:78533"/>
        <dbReference type="ChEBI" id="CHEBI:78573"/>
        <dbReference type="EC" id="2.9.1.1"/>
    </reaction>
</comment>
<comment type="caution">
    <text evidence="11">The sequence shown here is derived from an EMBL/GenBank/DDBJ whole genome shotgun (WGS) entry which is preliminary data.</text>
</comment>
<evidence type="ECO:0000256" key="4">
    <source>
        <dbReference type="ARBA" id="ARBA00022898"/>
    </source>
</evidence>
<comment type="function">
    <text evidence="8">Converts seryl-tRNA(Sec) to selenocysteinyl-tRNA(Sec) required for selenoprotein biosynthesis.</text>
</comment>
<dbReference type="GO" id="GO:0005737">
    <property type="term" value="C:cytoplasm"/>
    <property type="evidence" value="ECO:0007669"/>
    <property type="project" value="UniProtKB-SubCell"/>
</dbReference>
<evidence type="ECO:0000256" key="5">
    <source>
        <dbReference type="ARBA" id="ARBA00022917"/>
    </source>
</evidence>
<evidence type="ECO:0000259" key="10">
    <source>
        <dbReference type="Pfam" id="PF12390"/>
    </source>
</evidence>
<dbReference type="HAMAP" id="MF_00423">
    <property type="entry name" value="SelA"/>
    <property type="match status" value="1"/>
</dbReference>
<comment type="cofactor">
    <cofactor evidence="1 8 9">
        <name>pyridoxal 5'-phosphate</name>
        <dbReference type="ChEBI" id="CHEBI:597326"/>
    </cofactor>
</comment>
<comment type="pathway">
    <text evidence="8">Aminoacyl-tRNA biosynthesis; selenocysteinyl-tRNA(Sec) biosynthesis; selenocysteinyl-tRNA(Sec) from L-seryl-tRNA(Sec) (bacterial route): step 1/1.</text>
</comment>
<reference evidence="11" key="1">
    <citation type="journal article" date="2023" name="J. Hazard. Mater.">
        <title>Anaerobic biodegradation of pyrene and benzo[a]pyrene by a new sulfate-reducing Desulforamulus aquiferis strain DSA.</title>
        <authorList>
            <person name="Zhang Z."/>
            <person name="Sun J."/>
            <person name="Gong X."/>
            <person name="Wang C."/>
            <person name="Wang H."/>
        </authorList>
    </citation>
    <scope>NUCLEOTIDE SEQUENCE</scope>
    <source>
        <strain evidence="11">DSA</strain>
    </source>
</reference>
<evidence type="ECO:0000256" key="8">
    <source>
        <dbReference type="HAMAP-Rule" id="MF_00423"/>
    </source>
</evidence>
<accession>A0AAW7Z9H0</accession>
<comment type="similarity">
    <text evidence="7 8">Belongs to the SelA family.</text>
</comment>
<evidence type="ECO:0000256" key="3">
    <source>
        <dbReference type="ARBA" id="ARBA00022679"/>
    </source>
</evidence>
<keyword evidence="2 8" id="KW-0963">Cytoplasm</keyword>
<protein>
    <recommendedName>
        <fullName evidence="8">L-seryl-tRNA(Sec) selenium transferase</fullName>
        <ecNumber evidence="8">2.9.1.1</ecNumber>
    </recommendedName>
    <alternativeName>
        <fullName evidence="8">Selenocysteine synthase</fullName>
        <shortName evidence="8">Sec synthase</shortName>
    </alternativeName>
    <alternativeName>
        <fullName evidence="8">Selenocysteinyl-tRNA(Sec) synthase</fullName>
    </alternativeName>
</protein>
<dbReference type="AlphaFoldDB" id="A0AAW7Z9H0"/>
<dbReference type="Pfam" id="PF03841">
    <property type="entry name" value="SelA"/>
    <property type="match status" value="1"/>
</dbReference>
<dbReference type="GO" id="GO:0001514">
    <property type="term" value="P:selenocysteine incorporation"/>
    <property type="evidence" value="ECO:0007669"/>
    <property type="project" value="UniProtKB-UniRule"/>
</dbReference>
<dbReference type="NCBIfam" id="TIGR00474">
    <property type="entry name" value="selA"/>
    <property type="match status" value="1"/>
</dbReference>
<dbReference type="InterPro" id="IPR004534">
    <property type="entry name" value="SelA_trans"/>
</dbReference>
<keyword evidence="4 8" id="KW-0663">Pyridoxal phosphate</keyword>
<dbReference type="InterPro" id="IPR015424">
    <property type="entry name" value="PyrdxlP-dep_Trfase"/>
</dbReference>
<keyword evidence="6 8" id="KW-0711">Selenium</keyword>
<dbReference type="Proteomes" id="UP001172911">
    <property type="component" value="Unassembled WGS sequence"/>
</dbReference>
<dbReference type="InterPro" id="IPR018319">
    <property type="entry name" value="SelA-like"/>
</dbReference>